<dbReference type="CDD" id="cd06464">
    <property type="entry name" value="ACD_sHsps-like"/>
    <property type="match status" value="1"/>
</dbReference>
<feature type="domain" description="SHSP" evidence="3">
    <location>
        <begin position="22"/>
        <end position="134"/>
    </location>
</feature>
<dbReference type="PANTHER" id="PTHR11527">
    <property type="entry name" value="HEAT-SHOCK PROTEIN 20 FAMILY MEMBER"/>
    <property type="match status" value="1"/>
</dbReference>
<sequence>MEIAKWTSDIKPKISGFLGKMFGKGDDGLPANVLDSNKAFNIEVALPGLDKKDVKIEVINNYLVISSQKDYSNEEKNANWIRREYGYSSFTRSFRLPESADQDRIDANMKNGILSISVGKKKGYESNIRRIAIA</sequence>
<dbReference type="AlphaFoldDB" id="A0A4R2GLC0"/>
<dbReference type="InterPro" id="IPR031107">
    <property type="entry name" value="Small_HSP"/>
</dbReference>
<dbReference type="InterPro" id="IPR008978">
    <property type="entry name" value="HSP20-like_chaperone"/>
</dbReference>
<dbReference type="RefSeq" id="WP_132432546.1">
    <property type="nucleotide sequence ID" value="NZ_SLWK01000002.1"/>
</dbReference>
<proteinExistence type="inferred from homology"/>
<evidence type="ECO:0000256" key="1">
    <source>
        <dbReference type="PROSITE-ProRule" id="PRU00285"/>
    </source>
</evidence>
<dbReference type="PROSITE" id="PS01031">
    <property type="entry name" value="SHSP"/>
    <property type="match status" value="1"/>
</dbReference>
<dbReference type="EMBL" id="SLWK01000002">
    <property type="protein sequence ID" value="TCO09765.1"/>
    <property type="molecule type" value="Genomic_DNA"/>
</dbReference>
<dbReference type="InterPro" id="IPR002068">
    <property type="entry name" value="A-crystallin/Hsp20_dom"/>
</dbReference>
<dbReference type="Proteomes" id="UP000295221">
    <property type="component" value="Unassembled WGS sequence"/>
</dbReference>
<dbReference type="Gene3D" id="2.60.40.790">
    <property type="match status" value="1"/>
</dbReference>
<evidence type="ECO:0000259" key="3">
    <source>
        <dbReference type="PROSITE" id="PS01031"/>
    </source>
</evidence>
<reference evidence="4 5" key="1">
    <citation type="submission" date="2019-03" db="EMBL/GenBank/DDBJ databases">
        <title>Genomic Encyclopedia of Type Strains, Phase IV (KMG-IV): sequencing the most valuable type-strain genomes for metagenomic binning, comparative biology and taxonomic classification.</title>
        <authorList>
            <person name="Goeker M."/>
        </authorList>
    </citation>
    <scope>NUCLEOTIDE SEQUENCE [LARGE SCALE GENOMIC DNA]</scope>
    <source>
        <strain evidence="4 5">DSM 24179</strain>
    </source>
</reference>
<evidence type="ECO:0000256" key="2">
    <source>
        <dbReference type="RuleBase" id="RU003616"/>
    </source>
</evidence>
<dbReference type="SUPFAM" id="SSF49764">
    <property type="entry name" value="HSP20-like chaperones"/>
    <property type="match status" value="1"/>
</dbReference>
<evidence type="ECO:0000313" key="4">
    <source>
        <dbReference type="EMBL" id="TCO09765.1"/>
    </source>
</evidence>
<accession>A0A4R2GLC0</accession>
<evidence type="ECO:0000313" key="5">
    <source>
        <dbReference type="Proteomes" id="UP000295221"/>
    </source>
</evidence>
<dbReference type="Pfam" id="PF00011">
    <property type="entry name" value="HSP20"/>
    <property type="match status" value="1"/>
</dbReference>
<dbReference type="OrthoDB" id="9814487at2"/>
<comment type="similarity">
    <text evidence="1 2">Belongs to the small heat shock protein (HSP20) family.</text>
</comment>
<comment type="caution">
    <text evidence="4">The sequence shown here is derived from an EMBL/GenBank/DDBJ whole genome shotgun (WGS) entry which is preliminary data.</text>
</comment>
<keyword evidence="5" id="KW-1185">Reference proteome</keyword>
<protein>
    <submittedName>
        <fullName evidence="4">HSP20 family protein</fullName>
    </submittedName>
</protein>
<name>A0A4R2GLC0_9BACT</name>
<gene>
    <name evidence="4" type="ORF">EV194_102191</name>
</gene>
<organism evidence="4 5">
    <name type="scientific">Natronoflexus pectinivorans</name>
    <dbReference type="NCBI Taxonomy" id="682526"/>
    <lineage>
        <taxon>Bacteria</taxon>
        <taxon>Pseudomonadati</taxon>
        <taxon>Bacteroidota</taxon>
        <taxon>Bacteroidia</taxon>
        <taxon>Marinilabiliales</taxon>
        <taxon>Marinilabiliaceae</taxon>
        <taxon>Natronoflexus</taxon>
    </lineage>
</organism>